<reference evidence="2" key="1">
    <citation type="submission" date="2023-03" db="EMBL/GenBank/DDBJ databases">
        <title>Amycolatopsis taiwanensis NBRC 103393.</title>
        <authorList>
            <person name="Ichikawa N."/>
            <person name="Sato H."/>
            <person name="Tonouchi N."/>
        </authorList>
    </citation>
    <scope>NUCLEOTIDE SEQUENCE</scope>
    <source>
        <strain evidence="2">NBRC 103393</strain>
    </source>
</reference>
<dbReference type="EMBL" id="BSTI01000019">
    <property type="protein sequence ID" value="GLY69903.1"/>
    <property type="molecule type" value="Genomic_DNA"/>
</dbReference>
<keyword evidence="3" id="KW-1185">Reference proteome</keyword>
<proteinExistence type="predicted"/>
<feature type="region of interest" description="Disordered" evidence="1">
    <location>
        <begin position="1"/>
        <end position="32"/>
    </location>
</feature>
<gene>
    <name evidence="2" type="ORF">Atai01_65220</name>
</gene>
<sequence>MVNFAKCARDHGVNVPDPDPNSSNQSLVPPSGVQAPQWTAVLQACQQFLPNGGAPQAPDPRELDGLRAYAVCMREHGIEVSDPDPNTGQSTIGGRLANATRTQIENDPGYQAASQACQDKLVTDGGHK</sequence>
<protein>
    <recommendedName>
        <fullName evidence="4">Lipoprotein</fullName>
    </recommendedName>
</protein>
<evidence type="ECO:0008006" key="4">
    <source>
        <dbReference type="Google" id="ProtNLM"/>
    </source>
</evidence>
<evidence type="ECO:0000313" key="2">
    <source>
        <dbReference type="EMBL" id="GLY69903.1"/>
    </source>
</evidence>
<dbReference type="AlphaFoldDB" id="A0A9W6R611"/>
<evidence type="ECO:0000256" key="1">
    <source>
        <dbReference type="SAM" id="MobiDB-lite"/>
    </source>
</evidence>
<organism evidence="2 3">
    <name type="scientific">Amycolatopsis taiwanensis</name>
    <dbReference type="NCBI Taxonomy" id="342230"/>
    <lineage>
        <taxon>Bacteria</taxon>
        <taxon>Bacillati</taxon>
        <taxon>Actinomycetota</taxon>
        <taxon>Actinomycetes</taxon>
        <taxon>Pseudonocardiales</taxon>
        <taxon>Pseudonocardiaceae</taxon>
        <taxon>Amycolatopsis</taxon>
    </lineage>
</organism>
<dbReference type="Proteomes" id="UP001165136">
    <property type="component" value="Unassembled WGS sequence"/>
</dbReference>
<accession>A0A9W6R611</accession>
<evidence type="ECO:0000313" key="3">
    <source>
        <dbReference type="Proteomes" id="UP001165136"/>
    </source>
</evidence>
<name>A0A9W6R611_9PSEU</name>
<comment type="caution">
    <text evidence="2">The sequence shown here is derived from an EMBL/GenBank/DDBJ whole genome shotgun (WGS) entry which is preliminary data.</text>
</comment>